<accession>A0A2P6QL02</accession>
<dbReference type="PANTHER" id="PTHR48046">
    <property type="entry name" value="UDP-GLYCOSYLTRANSFERASE 72E1"/>
    <property type="match status" value="1"/>
</dbReference>
<evidence type="ECO:0000256" key="3">
    <source>
        <dbReference type="ARBA" id="ARBA00022679"/>
    </source>
</evidence>
<evidence type="ECO:0000313" key="5">
    <source>
        <dbReference type="Proteomes" id="UP000238479"/>
    </source>
</evidence>
<keyword evidence="5" id="KW-1185">Reference proteome</keyword>
<dbReference type="Proteomes" id="UP000238479">
    <property type="component" value="Chromosome 5"/>
</dbReference>
<sequence length="246" mass="26433">MNTWEELEPVPLSTFRNHPFFVNLPMPTVHPIIPLTKDKEANVESELLTWLDKQPCDSVVYLSFGSGGTLSAEQMAEPLGADSASGSFFEAGGNVSLTASYFPDGFLERTRGAGMVTATWAPQVGVLSHPSVYGFVTHCGWNSVMESMVHGVAMVAWPLYAEQKMNARALVEMGVAVRPEAGDEGVVGRAEVERVVRLVVEGEEGKEIRGRVRKMQQSAVEALGGGGSSGGCLSRLGKEWWDGSTG</sequence>
<keyword evidence="2 4" id="KW-0328">Glycosyltransferase</keyword>
<dbReference type="Gramene" id="PRQ34851">
    <property type="protein sequence ID" value="PRQ34851"/>
    <property type="gene ID" value="RchiOBHm_Chr5g0073631"/>
</dbReference>
<organism evidence="4 5">
    <name type="scientific">Rosa chinensis</name>
    <name type="common">China rose</name>
    <dbReference type="NCBI Taxonomy" id="74649"/>
    <lineage>
        <taxon>Eukaryota</taxon>
        <taxon>Viridiplantae</taxon>
        <taxon>Streptophyta</taxon>
        <taxon>Embryophyta</taxon>
        <taxon>Tracheophyta</taxon>
        <taxon>Spermatophyta</taxon>
        <taxon>Magnoliopsida</taxon>
        <taxon>eudicotyledons</taxon>
        <taxon>Gunneridae</taxon>
        <taxon>Pentapetalae</taxon>
        <taxon>rosids</taxon>
        <taxon>fabids</taxon>
        <taxon>Rosales</taxon>
        <taxon>Rosaceae</taxon>
        <taxon>Rosoideae</taxon>
        <taxon>Rosoideae incertae sedis</taxon>
        <taxon>Rosa</taxon>
    </lineage>
</organism>
<dbReference type="AlphaFoldDB" id="A0A2P6QL02"/>
<comment type="caution">
    <text evidence="4">The sequence shown here is derived from an EMBL/GenBank/DDBJ whole genome shotgun (WGS) entry which is preliminary data.</text>
</comment>
<dbReference type="EMBL" id="PDCK01000043">
    <property type="protein sequence ID" value="PRQ34851.1"/>
    <property type="molecule type" value="Genomic_DNA"/>
</dbReference>
<dbReference type="Pfam" id="PF00201">
    <property type="entry name" value="UDPGT"/>
    <property type="match status" value="1"/>
</dbReference>
<name>A0A2P6QL02_ROSCH</name>
<evidence type="ECO:0000256" key="2">
    <source>
        <dbReference type="ARBA" id="ARBA00022676"/>
    </source>
</evidence>
<keyword evidence="3 4" id="KW-0808">Transferase</keyword>
<reference evidence="4 5" key="1">
    <citation type="journal article" date="2018" name="Nat. Genet.">
        <title>The Rosa genome provides new insights in the design of modern roses.</title>
        <authorList>
            <person name="Bendahmane M."/>
        </authorList>
    </citation>
    <scope>NUCLEOTIDE SEQUENCE [LARGE SCALE GENOMIC DNA]</scope>
    <source>
        <strain evidence="5">cv. Old Blush</strain>
    </source>
</reference>
<gene>
    <name evidence="4" type="ORF">RchiOBHm_Chr5g0073631</name>
</gene>
<dbReference type="InterPro" id="IPR002213">
    <property type="entry name" value="UDP_glucos_trans"/>
</dbReference>
<dbReference type="FunFam" id="3.40.50.2000:FF:000056">
    <property type="entry name" value="Glycosyltransferase"/>
    <property type="match status" value="1"/>
</dbReference>
<protein>
    <submittedName>
        <fullName evidence="4">Putative anthocyanidin 3-O-glucosyltransferase</fullName>
        <ecNumber evidence="4">2.4.1.115</ecNumber>
    </submittedName>
</protein>
<dbReference type="Gene3D" id="3.40.50.2000">
    <property type="entry name" value="Glycogen Phosphorylase B"/>
    <property type="match status" value="2"/>
</dbReference>
<dbReference type="EC" id="2.4.1.115" evidence="4"/>
<dbReference type="PANTHER" id="PTHR48046:SF4">
    <property type="entry name" value="GLYCOSYLTRANSFERASE"/>
    <property type="match status" value="1"/>
</dbReference>
<dbReference type="GO" id="GO:0047213">
    <property type="term" value="F:anthocyanidin 3-O-glucosyltransferase activity"/>
    <property type="evidence" value="ECO:0007669"/>
    <property type="project" value="UniProtKB-EC"/>
</dbReference>
<evidence type="ECO:0000256" key="1">
    <source>
        <dbReference type="ARBA" id="ARBA00009995"/>
    </source>
</evidence>
<dbReference type="CDD" id="cd03784">
    <property type="entry name" value="GT1_Gtf-like"/>
    <property type="match status" value="1"/>
</dbReference>
<comment type="similarity">
    <text evidence="1">Belongs to the UDP-glycosyltransferase family.</text>
</comment>
<dbReference type="OMA" id="EMECLTW"/>
<proteinExistence type="inferred from homology"/>
<dbReference type="SUPFAM" id="SSF53756">
    <property type="entry name" value="UDP-Glycosyltransferase/glycogen phosphorylase"/>
    <property type="match status" value="1"/>
</dbReference>
<evidence type="ECO:0000313" key="4">
    <source>
        <dbReference type="EMBL" id="PRQ34851.1"/>
    </source>
</evidence>